<gene>
    <name evidence="3" type="ORF">POVCU1_038820</name>
</gene>
<dbReference type="AlphaFoldDB" id="A0A1A8X1F2"/>
<proteinExistence type="predicted"/>
<dbReference type="EMBL" id="FLQV01000714">
    <property type="protein sequence ID" value="SBS97515.1"/>
    <property type="molecule type" value="Genomic_DNA"/>
</dbReference>
<name>A0A1A8X1F2_PLAOA</name>
<keyword evidence="2" id="KW-0472">Membrane</keyword>
<reference evidence="4" key="1">
    <citation type="submission" date="2016-05" db="EMBL/GenBank/DDBJ databases">
        <authorList>
            <person name="Naeem Raeece"/>
        </authorList>
    </citation>
    <scope>NUCLEOTIDE SEQUENCE [LARGE SCALE GENOMIC DNA]</scope>
</reference>
<evidence type="ECO:0000313" key="3">
    <source>
        <dbReference type="EMBL" id="SBS97515.1"/>
    </source>
</evidence>
<accession>A0A1A8X1F2</accession>
<keyword evidence="2" id="KW-1133">Transmembrane helix</keyword>
<protein>
    <submittedName>
        <fullName evidence="3">Uncharacterized protein</fullName>
    </submittedName>
</protein>
<evidence type="ECO:0000313" key="4">
    <source>
        <dbReference type="Proteomes" id="UP000078546"/>
    </source>
</evidence>
<keyword evidence="2" id="KW-0812">Transmembrane</keyword>
<feature type="transmembrane region" description="Helical" evidence="2">
    <location>
        <begin position="54"/>
        <end position="76"/>
    </location>
</feature>
<evidence type="ECO:0000256" key="1">
    <source>
        <dbReference type="SAM" id="MobiDB-lite"/>
    </source>
</evidence>
<sequence>MELTRPTLLRQRAMFTTQQFSNHNAKKKKKKKRKKKKGEVQSFCTQVVLGMKDIAFFFLPMGIALSVLLLSGVAMFQSLAISAQKRSINFQMYSYKINVSISSIISLYALLRLSLTILELKYNQVRENYESSNLQHINPSYLKKLRLQRNFWILLLCSIAWIFYIRFTYLLLYYREKIKKSDEEYEKWMEENRHNKKTDSLLSHINKEQLQNSYQVNDNDKLLTKIWDTSDATTDGNEDTKEKSSVLAGENKKKANIRQRR</sequence>
<dbReference type="Proteomes" id="UP000078546">
    <property type="component" value="Unassembled WGS sequence"/>
</dbReference>
<feature type="transmembrane region" description="Helical" evidence="2">
    <location>
        <begin position="97"/>
        <end position="118"/>
    </location>
</feature>
<evidence type="ECO:0000256" key="2">
    <source>
        <dbReference type="SAM" id="Phobius"/>
    </source>
</evidence>
<feature type="transmembrane region" description="Helical" evidence="2">
    <location>
        <begin position="151"/>
        <end position="172"/>
    </location>
</feature>
<organism evidence="3 4">
    <name type="scientific">Plasmodium ovale curtisi</name>
    <dbReference type="NCBI Taxonomy" id="864141"/>
    <lineage>
        <taxon>Eukaryota</taxon>
        <taxon>Sar</taxon>
        <taxon>Alveolata</taxon>
        <taxon>Apicomplexa</taxon>
        <taxon>Aconoidasida</taxon>
        <taxon>Haemosporida</taxon>
        <taxon>Plasmodiidae</taxon>
        <taxon>Plasmodium</taxon>
        <taxon>Plasmodium (Plasmodium)</taxon>
    </lineage>
</organism>
<feature type="region of interest" description="Disordered" evidence="1">
    <location>
        <begin position="230"/>
        <end position="261"/>
    </location>
</feature>